<gene>
    <name evidence="2" type="ORF">IAA47_09635</name>
</gene>
<dbReference type="PANTHER" id="PTHR31157">
    <property type="entry name" value="SCP DOMAIN-CONTAINING PROTEIN"/>
    <property type="match status" value="1"/>
</dbReference>
<proteinExistence type="predicted"/>
<protein>
    <submittedName>
        <fullName evidence="2">CAP domain-containing protein</fullName>
    </submittedName>
</protein>
<dbReference type="Proteomes" id="UP000724657">
    <property type="component" value="Unassembled WGS sequence"/>
</dbReference>
<dbReference type="InterPro" id="IPR014044">
    <property type="entry name" value="CAP_dom"/>
</dbReference>
<dbReference type="InterPro" id="IPR035940">
    <property type="entry name" value="CAP_sf"/>
</dbReference>
<dbReference type="Gene3D" id="3.40.33.10">
    <property type="entry name" value="CAP"/>
    <property type="match status" value="1"/>
</dbReference>
<dbReference type="Pfam" id="PF00188">
    <property type="entry name" value="CAP"/>
    <property type="match status" value="1"/>
</dbReference>
<organism evidence="2 3">
    <name type="scientific">Candidatus Fusobacterium pullicola</name>
    <dbReference type="NCBI Taxonomy" id="2838601"/>
    <lineage>
        <taxon>Bacteria</taxon>
        <taxon>Fusobacteriati</taxon>
        <taxon>Fusobacteriota</taxon>
        <taxon>Fusobacteriia</taxon>
        <taxon>Fusobacteriales</taxon>
        <taxon>Fusobacteriaceae</taxon>
        <taxon>Fusobacterium</taxon>
    </lineage>
</organism>
<dbReference type="EMBL" id="JAHLFN010000083">
    <property type="protein sequence ID" value="MBU3843222.1"/>
    <property type="molecule type" value="Genomic_DNA"/>
</dbReference>
<evidence type="ECO:0000313" key="2">
    <source>
        <dbReference type="EMBL" id="MBU3843222.1"/>
    </source>
</evidence>
<name>A0A9E2NYC4_9FUSO</name>
<reference evidence="2" key="2">
    <citation type="submission" date="2021-04" db="EMBL/GenBank/DDBJ databases">
        <authorList>
            <person name="Gilroy R."/>
        </authorList>
    </citation>
    <scope>NUCLEOTIDE SEQUENCE</scope>
    <source>
        <strain evidence="2">A6-441</strain>
    </source>
</reference>
<accession>A0A9E2NYC4</accession>
<evidence type="ECO:0000259" key="1">
    <source>
        <dbReference type="Pfam" id="PF00188"/>
    </source>
</evidence>
<sequence>MRKLLGIFIVFILFIAEAKGAEYQEIILKLVNEARIENGLTPLKINEELNNIAIMKAKDMAEEEILSHNSKRYGMTFNIIKKKGIKFSAAGENIARWHDTPEFVVERWLNSKGHRDNILNSNYDETGIGMAKDKDGKNYWVELFIKKKN</sequence>
<evidence type="ECO:0000313" key="3">
    <source>
        <dbReference type="Proteomes" id="UP000724657"/>
    </source>
</evidence>
<feature type="domain" description="SCP" evidence="1">
    <location>
        <begin position="28"/>
        <end position="143"/>
    </location>
</feature>
<dbReference type="AlphaFoldDB" id="A0A9E2NYC4"/>
<reference evidence="2" key="1">
    <citation type="journal article" date="2021" name="PeerJ">
        <title>Extensive microbial diversity within the chicken gut microbiome revealed by metagenomics and culture.</title>
        <authorList>
            <person name="Gilroy R."/>
            <person name="Ravi A."/>
            <person name="Getino M."/>
            <person name="Pursley I."/>
            <person name="Horton D.L."/>
            <person name="Alikhan N.F."/>
            <person name="Baker D."/>
            <person name="Gharbi K."/>
            <person name="Hall N."/>
            <person name="Watson M."/>
            <person name="Adriaenssens E.M."/>
            <person name="Foster-Nyarko E."/>
            <person name="Jarju S."/>
            <person name="Secka A."/>
            <person name="Antonio M."/>
            <person name="Oren A."/>
            <person name="Chaudhuri R.R."/>
            <person name="La Ragione R."/>
            <person name="Hildebrand F."/>
            <person name="Pallen M.J."/>
        </authorList>
    </citation>
    <scope>NUCLEOTIDE SEQUENCE</scope>
    <source>
        <strain evidence="2">A6-441</strain>
    </source>
</reference>
<comment type="caution">
    <text evidence="2">The sequence shown here is derived from an EMBL/GenBank/DDBJ whole genome shotgun (WGS) entry which is preliminary data.</text>
</comment>
<dbReference type="SUPFAM" id="SSF55797">
    <property type="entry name" value="PR-1-like"/>
    <property type="match status" value="1"/>
</dbReference>
<dbReference type="CDD" id="cd05379">
    <property type="entry name" value="CAP_bacterial"/>
    <property type="match status" value="1"/>
</dbReference>
<dbReference type="PANTHER" id="PTHR31157:SF1">
    <property type="entry name" value="SCP DOMAIN-CONTAINING PROTEIN"/>
    <property type="match status" value="1"/>
</dbReference>